<organism evidence="2 3">
    <name type="scientific">Candidatus Rhodobacter oscarellae</name>
    <dbReference type="NCBI Taxonomy" id="1675527"/>
    <lineage>
        <taxon>Bacteria</taxon>
        <taxon>Pseudomonadati</taxon>
        <taxon>Pseudomonadota</taxon>
        <taxon>Alphaproteobacteria</taxon>
        <taxon>Rhodobacterales</taxon>
        <taxon>Rhodobacter group</taxon>
        <taxon>Rhodobacter</taxon>
    </lineage>
</organism>
<dbReference type="EMBL" id="LFTY01000001">
    <property type="protein sequence ID" value="KMW60706.1"/>
    <property type="molecule type" value="Genomic_DNA"/>
</dbReference>
<comment type="caution">
    <text evidence="2">The sequence shown here is derived from an EMBL/GenBank/DDBJ whole genome shotgun (WGS) entry which is preliminary data.</text>
</comment>
<dbReference type="RefSeq" id="WP_152912350.1">
    <property type="nucleotide sequence ID" value="NZ_LFTY01000001.1"/>
</dbReference>
<dbReference type="AlphaFoldDB" id="A0A0J9EDF7"/>
<feature type="chain" id="PRO_5005318458" evidence="1">
    <location>
        <begin position="22"/>
        <end position="120"/>
    </location>
</feature>
<dbReference type="STRING" id="1675527.AIOL_000870"/>
<dbReference type="Proteomes" id="UP000037178">
    <property type="component" value="Unassembled WGS sequence"/>
</dbReference>
<keyword evidence="3" id="KW-1185">Reference proteome</keyword>
<dbReference type="SUPFAM" id="SSF52833">
    <property type="entry name" value="Thioredoxin-like"/>
    <property type="match status" value="1"/>
</dbReference>
<sequence length="120" mass="13383">MVRAFLISILAFFPIASKADAVLLMAQEPGCYWCEQWDKEIGPIYPKSAEGRAVPLRRFDILDPPDDVILARRVHFTPTFILAIDGVETGRIEGYPGEDFFWGLLGNMLSDAQIALEPLG</sequence>
<name>A0A0J9EDF7_9RHOB</name>
<dbReference type="Gene3D" id="3.40.30.10">
    <property type="entry name" value="Glutaredoxin"/>
    <property type="match status" value="1"/>
</dbReference>
<evidence type="ECO:0000256" key="1">
    <source>
        <dbReference type="SAM" id="SignalP"/>
    </source>
</evidence>
<dbReference type="OrthoDB" id="7362982at2"/>
<dbReference type="InterPro" id="IPR036249">
    <property type="entry name" value="Thioredoxin-like_sf"/>
</dbReference>
<keyword evidence="1" id="KW-0732">Signal</keyword>
<reference evidence="2 3" key="1">
    <citation type="submission" date="2015-06" db="EMBL/GenBank/DDBJ databases">
        <title>Draft genome sequence of an Alphaproteobacteria species associated to the Mediterranean sponge Oscarella lobularis.</title>
        <authorList>
            <person name="Jourda C."/>
            <person name="Santini S."/>
            <person name="Claverie J.-M."/>
        </authorList>
    </citation>
    <scope>NUCLEOTIDE SEQUENCE [LARGE SCALE GENOMIC DNA]</scope>
    <source>
        <strain evidence="2">IGS</strain>
    </source>
</reference>
<gene>
    <name evidence="2" type="ORF">AIOL_000870</name>
</gene>
<accession>A0A0J9EDF7</accession>
<evidence type="ECO:0000313" key="2">
    <source>
        <dbReference type="EMBL" id="KMW60706.1"/>
    </source>
</evidence>
<evidence type="ECO:0000313" key="3">
    <source>
        <dbReference type="Proteomes" id="UP000037178"/>
    </source>
</evidence>
<dbReference type="PATRIC" id="fig|1675527.3.peg.929"/>
<feature type="signal peptide" evidence="1">
    <location>
        <begin position="1"/>
        <end position="21"/>
    </location>
</feature>
<protein>
    <submittedName>
        <fullName evidence="2">Regulatory protein SoxS</fullName>
    </submittedName>
</protein>
<proteinExistence type="predicted"/>